<feature type="non-terminal residue" evidence="2">
    <location>
        <position position="1"/>
    </location>
</feature>
<evidence type="ECO:0000313" key="2">
    <source>
        <dbReference type="EMBL" id="GMR51273.1"/>
    </source>
</evidence>
<gene>
    <name evidence="2" type="ORF">PMAYCL1PPCAC_21468</name>
</gene>
<sequence>LLHTMQNGDDTSATTTVKRMTSRKRKWSFADLQQAEENWNLAIQSLQSESAPPTRSASSETWPEVDSFPAPRKLSRWPRPAHVTRKTI</sequence>
<reference evidence="3" key="1">
    <citation type="submission" date="2022-10" db="EMBL/GenBank/DDBJ databases">
        <title>Genome assembly of Pristionchus species.</title>
        <authorList>
            <person name="Yoshida K."/>
            <person name="Sommer R.J."/>
        </authorList>
    </citation>
    <scope>NUCLEOTIDE SEQUENCE [LARGE SCALE GENOMIC DNA]</scope>
    <source>
        <strain evidence="3">RS5460</strain>
    </source>
</reference>
<dbReference type="AlphaFoldDB" id="A0AAN5CUT3"/>
<proteinExistence type="predicted"/>
<comment type="caution">
    <text evidence="2">The sequence shown here is derived from an EMBL/GenBank/DDBJ whole genome shotgun (WGS) entry which is preliminary data.</text>
</comment>
<evidence type="ECO:0000256" key="1">
    <source>
        <dbReference type="SAM" id="MobiDB-lite"/>
    </source>
</evidence>
<keyword evidence="3" id="KW-1185">Reference proteome</keyword>
<dbReference type="Proteomes" id="UP001328107">
    <property type="component" value="Unassembled WGS sequence"/>
</dbReference>
<name>A0AAN5CUT3_9BILA</name>
<organism evidence="2 3">
    <name type="scientific">Pristionchus mayeri</name>
    <dbReference type="NCBI Taxonomy" id="1317129"/>
    <lineage>
        <taxon>Eukaryota</taxon>
        <taxon>Metazoa</taxon>
        <taxon>Ecdysozoa</taxon>
        <taxon>Nematoda</taxon>
        <taxon>Chromadorea</taxon>
        <taxon>Rhabditida</taxon>
        <taxon>Rhabditina</taxon>
        <taxon>Diplogasteromorpha</taxon>
        <taxon>Diplogasteroidea</taxon>
        <taxon>Neodiplogasteridae</taxon>
        <taxon>Pristionchus</taxon>
    </lineage>
</organism>
<accession>A0AAN5CUT3</accession>
<feature type="compositionally biased region" description="Polar residues" evidence="1">
    <location>
        <begin position="1"/>
        <end position="19"/>
    </location>
</feature>
<dbReference type="EMBL" id="BTRK01000005">
    <property type="protein sequence ID" value="GMR51273.1"/>
    <property type="molecule type" value="Genomic_DNA"/>
</dbReference>
<protein>
    <submittedName>
        <fullName evidence="2">Uncharacterized protein</fullName>
    </submittedName>
</protein>
<feature type="region of interest" description="Disordered" evidence="1">
    <location>
        <begin position="1"/>
        <end position="20"/>
    </location>
</feature>
<evidence type="ECO:0000313" key="3">
    <source>
        <dbReference type="Proteomes" id="UP001328107"/>
    </source>
</evidence>
<feature type="compositionally biased region" description="Polar residues" evidence="1">
    <location>
        <begin position="46"/>
        <end position="61"/>
    </location>
</feature>
<feature type="region of interest" description="Disordered" evidence="1">
    <location>
        <begin position="46"/>
        <end position="88"/>
    </location>
</feature>